<keyword evidence="2" id="KW-0479">Metal-binding</keyword>
<keyword evidence="3" id="KW-0378">Hydrolase</keyword>
<protein>
    <submittedName>
        <fullName evidence="6">MBL fold metallo-hydrolase</fullName>
    </submittedName>
</protein>
<dbReference type="PANTHER" id="PTHR46233">
    <property type="entry name" value="HYDROXYACYLGLUTATHIONE HYDROLASE GLOC"/>
    <property type="match status" value="1"/>
</dbReference>
<dbReference type="InterPro" id="IPR001279">
    <property type="entry name" value="Metallo-B-lactamas"/>
</dbReference>
<comment type="caution">
    <text evidence="6">The sequence shown here is derived from an EMBL/GenBank/DDBJ whole genome shotgun (WGS) entry which is preliminary data.</text>
</comment>
<keyword evidence="7" id="KW-1185">Reference proteome</keyword>
<gene>
    <name evidence="6" type="ORF">ACFSBH_20500</name>
</gene>
<evidence type="ECO:0000259" key="5">
    <source>
        <dbReference type="SMART" id="SM00849"/>
    </source>
</evidence>
<organism evidence="6 7">
    <name type="scientific">Oceanobacillus luteolus</name>
    <dbReference type="NCBI Taxonomy" id="1274358"/>
    <lineage>
        <taxon>Bacteria</taxon>
        <taxon>Bacillati</taxon>
        <taxon>Bacillota</taxon>
        <taxon>Bacilli</taxon>
        <taxon>Bacillales</taxon>
        <taxon>Bacillaceae</taxon>
        <taxon>Oceanobacillus</taxon>
    </lineage>
</organism>
<dbReference type="Gene3D" id="3.60.15.10">
    <property type="entry name" value="Ribonuclease Z/Hydroxyacylglutathione hydrolase-like"/>
    <property type="match status" value="1"/>
</dbReference>
<evidence type="ECO:0000313" key="6">
    <source>
        <dbReference type="EMBL" id="MFD1609999.1"/>
    </source>
</evidence>
<dbReference type="PANTHER" id="PTHR46233:SF3">
    <property type="entry name" value="HYDROXYACYLGLUTATHIONE HYDROLASE GLOC"/>
    <property type="match status" value="1"/>
</dbReference>
<dbReference type="CDD" id="cd06262">
    <property type="entry name" value="metallo-hydrolase-like_MBL-fold"/>
    <property type="match status" value="1"/>
</dbReference>
<evidence type="ECO:0000256" key="1">
    <source>
        <dbReference type="ARBA" id="ARBA00001947"/>
    </source>
</evidence>
<evidence type="ECO:0000256" key="4">
    <source>
        <dbReference type="ARBA" id="ARBA00022833"/>
    </source>
</evidence>
<evidence type="ECO:0000256" key="2">
    <source>
        <dbReference type="ARBA" id="ARBA00022723"/>
    </source>
</evidence>
<sequence length="207" mass="22866">MDIKTMPVGIIGANCYVLSKGEDALIIDPGGDAEQIIQYIEANKLRPLAILLTHAHYDHIGGVEEVRNKYQTNVYINEAEQSWLTDPMLNGSYKLVSGGITTSEAEIVLEEGELSIGPFNIHVLHTPGHSPGSVSFVFTDTKQAISGDALFRQGIGRTDLRGGDLATLEHSIRQKLYQLDDDYEVFPGHGPSTMIGFEKQYNPFFRE</sequence>
<dbReference type="SMART" id="SM00849">
    <property type="entry name" value="Lactamase_B"/>
    <property type="match status" value="1"/>
</dbReference>
<evidence type="ECO:0000313" key="7">
    <source>
        <dbReference type="Proteomes" id="UP001597221"/>
    </source>
</evidence>
<reference evidence="7" key="1">
    <citation type="journal article" date="2019" name="Int. J. Syst. Evol. Microbiol.">
        <title>The Global Catalogue of Microorganisms (GCM) 10K type strain sequencing project: providing services to taxonomists for standard genome sequencing and annotation.</title>
        <authorList>
            <consortium name="The Broad Institute Genomics Platform"/>
            <consortium name="The Broad Institute Genome Sequencing Center for Infectious Disease"/>
            <person name="Wu L."/>
            <person name="Ma J."/>
        </authorList>
    </citation>
    <scope>NUCLEOTIDE SEQUENCE [LARGE SCALE GENOMIC DNA]</scope>
    <source>
        <strain evidence="7">CGMCC 1.12376</strain>
    </source>
</reference>
<feature type="domain" description="Metallo-beta-lactamase" evidence="5">
    <location>
        <begin position="12"/>
        <end position="189"/>
    </location>
</feature>
<dbReference type="InterPro" id="IPR036866">
    <property type="entry name" value="RibonucZ/Hydroxyglut_hydro"/>
</dbReference>
<dbReference type="RefSeq" id="WP_251510123.1">
    <property type="nucleotide sequence ID" value="NZ_JAMBON010000001.1"/>
</dbReference>
<name>A0ABW4HWJ2_9BACI</name>
<dbReference type="InterPro" id="IPR051453">
    <property type="entry name" value="MBL_Glyoxalase_II"/>
</dbReference>
<accession>A0ABW4HWJ2</accession>
<keyword evidence="4" id="KW-0862">Zinc</keyword>
<dbReference type="SUPFAM" id="SSF56281">
    <property type="entry name" value="Metallo-hydrolase/oxidoreductase"/>
    <property type="match status" value="1"/>
</dbReference>
<comment type="cofactor">
    <cofactor evidence="1">
        <name>Zn(2+)</name>
        <dbReference type="ChEBI" id="CHEBI:29105"/>
    </cofactor>
</comment>
<dbReference type="Proteomes" id="UP001597221">
    <property type="component" value="Unassembled WGS sequence"/>
</dbReference>
<proteinExistence type="predicted"/>
<evidence type="ECO:0000256" key="3">
    <source>
        <dbReference type="ARBA" id="ARBA00022801"/>
    </source>
</evidence>
<dbReference type="EMBL" id="JBHUDE010000166">
    <property type="protein sequence ID" value="MFD1609999.1"/>
    <property type="molecule type" value="Genomic_DNA"/>
</dbReference>
<dbReference type="Pfam" id="PF00753">
    <property type="entry name" value="Lactamase_B"/>
    <property type="match status" value="1"/>
</dbReference>